<protein>
    <submittedName>
        <fullName evidence="2">Ribonuclease E-like domain-containing protein</fullName>
    </submittedName>
</protein>
<feature type="coiled-coil region" evidence="1">
    <location>
        <begin position="852"/>
        <end position="890"/>
    </location>
</feature>
<comment type="caution">
    <text evidence="2">The sequence shown here is derived from an EMBL/GenBank/DDBJ whole genome shotgun (WGS) entry which is preliminary data.</text>
</comment>
<evidence type="ECO:0000256" key="1">
    <source>
        <dbReference type="SAM" id="Coils"/>
    </source>
</evidence>
<gene>
    <name evidence="2" type="ORF">P271_856</name>
</gene>
<dbReference type="EMBL" id="AWQU01000030">
    <property type="protein sequence ID" value="KFB07990.1"/>
    <property type="molecule type" value="Genomic_DNA"/>
</dbReference>
<reference evidence="2 3" key="1">
    <citation type="journal article" date="2014" name="PLoS ONE">
        <title>Reduction of Hydrogen Peroxide Accumulation and Toxicity by a Catalase from Mycoplasma iowae.</title>
        <authorList>
            <person name="Pritchard R.E."/>
            <person name="Prassinos A.J."/>
            <person name="Osborne J.D."/>
            <person name="Raviv Z."/>
            <person name="Balish M.F."/>
        </authorList>
    </citation>
    <scope>NUCLEOTIDE SEQUENCE [LARGE SCALE GENOMIC DNA]</scope>
    <source>
        <strain evidence="2 3">DK-CPA</strain>
    </source>
</reference>
<accession>A0A084U4V4</accession>
<organism evidence="2 3">
    <name type="scientific">Malacoplasma iowae DK-CPA</name>
    <dbReference type="NCBI Taxonomy" id="1394179"/>
    <lineage>
        <taxon>Bacteria</taxon>
        <taxon>Bacillati</taxon>
        <taxon>Mycoplasmatota</taxon>
        <taxon>Mycoplasmoidales</taxon>
        <taxon>Mycoplasmoidaceae</taxon>
        <taxon>Malacoplasma</taxon>
    </lineage>
</organism>
<evidence type="ECO:0000313" key="2">
    <source>
        <dbReference type="EMBL" id="KFB07990.1"/>
    </source>
</evidence>
<evidence type="ECO:0000313" key="3">
    <source>
        <dbReference type="Proteomes" id="UP000028523"/>
    </source>
</evidence>
<sequence>MDFKKLIVSEDNKLVLEDYNLTSDDAEILDINKSLKDVATDVELQNFIKENAIDQSKVYFICVKEDFGTNEQIIENIPDVKSIYKVIKKVFKKNKNVYFFVYNTYLKNDIALNPSLETPSVFESQNAEVSDINNYDDSLNAQEQVDYYDQEQYQDNYVDDGQQNYDEQQNFVNDQNVEENYQELVPENNEFVTNEENNTVELNNFENVNEYQNDDLMPEQEVIVSNDELQDETVSLNEVPVEEEVVVQDEIPFDQEVVIQEETPIQEEMPVQDEIYVEQVVPTEDNVQYQEDVQVVSNDTLEDNVVDYSSENEVVPEENFEDVIDSSWGDEVEVVTQPSEPEVMFANESPAEIIEPTEEESLDIIDQTQIEDDIDWNNIEVIETDQNPEEEIVEVETIPANIVDSNNDDNWSDMESSNNVFDNDIIVSNQSETPDEIKSFDTLESLTEITDGSIRDGSNEISIPESYFDTENENQLSYEDYNEFQNDYELNVHALKSIYDFIWRMLVLNNYNLKLNDLLYLAVNNLDAFSIGQSDFVRQTANKAESLFDLILQLDIKLEFNNSLFYIYLAEFFAIKSNKIIVNQKFLNTLSIWVDKSSKNKFVQQVEQFVNYSTVYNKKIIFSYFVELANFIKGCIPSIKPSLSLVDVHRILSNKSKKVREGNVFGFIVDKINEIFAKNGITIESELIDTPDSIFGDDKDKYSDDVDQNWKTQLCELYKRLVLNIRDYVLSKGNNEMDIFNIYIDIKDLRMYHSPMGDVSTLSPSTIQSLEYDKNYSTIGDAFNRTNSIVPSQNTEIDYENFTSYIPPVIESGNNNFDLSELSNGEVNMEKKYIDETLVQPAVPKFSAAELEDSMSKRIEEYEKKIKQNIERIEAERKQLREKMEALKNL</sequence>
<keyword evidence="1" id="KW-0175">Coiled coil</keyword>
<dbReference type="Proteomes" id="UP000028523">
    <property type="component" value="Unassembled WGS sequence"/>
</dbReference>
<dbReference type="RefSeq" id="WP_036451221.1">
    <property type="nucleotide sequence ID" value="NZ_AWQU01000030.1"/>
</dbReference>
<proteinExistence type="predicted"/>
<dbReference type="AlphaFoldDB" id="A0A084U4V4"/>
<keyword evidence="3" id="KW-1185">Reference proteome</keyword>
<name>A0A084U4V4_MALIO</name>